<reference evidence="8 9" key="1">
    <citation type="journal article" date="2017" name="Gigascience">
        <title>Genome sequence of the small brown planthopper, Laodelphax striatellus.</title>
        <authorList>
            <person name="Zhu J."/>
            <person name="Jiang F."/>
            <person name="Wang X."/>
            <person name="Yang P."/>
            <person name="Bao Y."/>
            <person name="Zhao W."/>
            <person name="Wang W."/>
            <person name="Lu H."/>
            <person name="Wang Q."/>
            <person name="Cui N."/>
            <person name="Li J."/>
            <person name="Chen X."/>
            <person name="Luo L."/>
            <person name="Yu J."/>
            <person name="Kang L."/>
            <person name="Cui F."/>
        </authorList>
    </citation>
    <scope>NUCLEOTIDE SEQUENCE [LARGE SCALE GENOMIC DNA]</scope>
    <source>
        <strain evidence="8">Lst14</strain>
    </source>
</reference>
<dbReference type="EMBL" id="QKKF02022802">
    <property type="protein sequence ID" value="RZF38221.1"/>
    <property type="molecule type" value="Genomic_DNA"/>
</dbReference>
<organism evidence="8 9">
    <name type="scientific">Laodelphax striatellus</name>
    <name type="common">Small brown planthopper</name>
    <name type="synonym">Delphax striatella</name>
    <dbReference type="NCBI Taxonomy" id="195883"/>
    <lineage>
        <taxon>Eukaryota</taxon>
        <taxon>Metazoa</taxon>
        <taxon>Ecdysozoa</taxon>
        <taxon>Arthropoda</taxon>
        <taxon>Hexapoda</taxon>
        <taxon>Insecta</taxon>
        <taxon>Pterygota</taxon>
        <taxon>Neoptera</taxon>
        <taxon>Paraneoptera</taxon>
        <taxon>Hemiptera</taxon>
        <taxon>Auchenorrhyncha</taxon>
        <taxon>Fulgoroidea</taxon>
        <taxon>Delphacidae</taxon>
        <taxon>Criomorphinae</taxon>
        <taxon>Laodelphax</taxon>
    </lineage>
</organism>
<feature type="domain" description="Major facilitator superfamily (MFS) profile" evidence="7">
    <location>
        <begin position="195"/>
        <end position="453"/>
    </location>
</feature>
<dbReference type="Gene3D" id="1.20.1250.20">
    <property type="entry name" value="MFS general substrate transporter like domains"/>
    <property type="match status" value="1"/>
</dbReference>
<evidence type="ECO:0000256" key="4">
    <source>
        <dbReference type="ARBA" id="ARBA00022989"/>
    </source>
</evidence>
<dbReference type="GO" id="GO:0030672">
    <property type="term" value="C:synaptic vesicle membrane"/>
    <property type="evidence" value="ECO:0007669"/>
    <property type="project" value="TreeGrafter"/>
</dbReference>
<dbReference type="GO" id="GO:0005335">
    <property type="term" value="F:serotonin:sodium:chloride symporter activity"/>
    <property type="evidence" value="ECO:0007669"/>
    <property type="project" value="TreeGrafter"/>
</dbReference>
<keyword evidence="3 6" id="KW-0812">Transmembrane</keyword>
<keyword evidence="2" id="KW-0813">Transport</keyword>
<feature type="transmembrane region" description="Helical" evidence="6">
    <location>
        <begin position="231"/>
        <end position="249"/>
    </location>
</feature>
<keyword evidence="9" id="KW-1185">Reference proteome</keyword>
<dbReference type="FunCoup" id="A0A482WYG1">
    <property type="interactions" value="2"/>
</dbReference>
<comment type="caution">
    <text evidence="8">The sequence shown here is derived from an EMBL/GenBank/DDBJ whole genome shotgun (WGS) entry which is preliminary data.</text>
</comment>
<name>A0A482WYG1_LAOST</name>
<dbReference type="AlphaFoldDB" id="A0A482WYG1"/>
<dbReference type="GO" id="GO:0015842">
    <property type="term" value="P:aminergic neurotransmitter loading into synaptic vesicle"/>
    <property type="evidence" value="ECO:0007669"/>
    <property type="project" value="TreeGrafter"/>
</dbReference>
<keyword evidence="4 6" id="KW-1133">Transmembrane helix</keyword>
<evidence type="ECO:0000256" key="3">
    <source>
        <dbReference type="ARBA" id="ARBA00022692"/>
    </source>
</evidence>
<dbReference type="PANTHER" id="PTHR23506">
    <property type="entry name" value="GH10249P"/>
    <property type="match status" value="1"/>
</dbReference>
<feature type="transmembrane region" description="Helical" evidence="6">
    <location>
        <begin position="5"/>
        <end position="28"/>
    </location>
</feature>
<dbReference type="PANTHER" id="PTHR23506:SF4">
    <property type="entry name" value="PORTABELLA"/>
    <property type="match status" value="1"/>
</dbReference>
<dbReference type="GO" id="GO:0043195">
    <property type="term" value="C:terminal bouton"/>
    <property type="evidence" value="ECO:0007669"/>
    <property type="project" value="TreeGrafter"/>
</dbReference>
<evidence type="ECO:0000256" key="6">
    <source>
        <dbReference type="SAM" id="Phobius"/>
    </source>
</evidence>
<feature type="transmembrane region" description="Helical" evidence="6">
    <location>
        <begin position="188"/>
        <end position="210"/>
    </location>
</feature>
<dbReference type="Pfam" id="PF07690">
    <property type="entry name" value="MFS_1"/>
    <property type="match status" value="1"/>
</dbReference>
<evidence type="ECO:0000256" key="2">
    <source>
        <dbReference type="ARBA" id="ARBA00022448"/>
    </source>
</evidence>
<accession>A0A482WYG1</accession>
<dbReference type="PROSITE" id="PS50850">
    <property type="entry name" value="MFS"/>
    <property type="match status" value="1"/>
</dbReference>
<dbReference type="Proteomes" id="UP000291343">
    <property type="component" value="Unassembled WGS sequence"/>
</dbReference>
<sequence length="453" mass="48756">MMEKIVVLIVYFSLLLDNILLTVVVPILPDYLYSVDLLIGQKTGNSTAILSNSQVEKADEFIREKAGPVGVLLSSKAFVQIVMNPLVGFLTKYCGYYLPMFVGTVNLLAATLLYALGESYTSLFMARSLHGIASSCIGVSGMCLIAEHYPSEAARSKVMGIVLGSVALGVLLGYPFGGVCYELLGKMAPFLVIATLILANIGFQLCFLDLKIIIDQPIVETTWSHLLADGYVALTAGSILISSSAMAILEPCLPVWLMNSIRPKKWQLGTVFIPDSLGYLIGTNFFGLIAYRLGRWRVATAAMLLVGISAVLVPSAKTMSGLIAPHFGLGLGIGIVDAALVPLLANIVDTRHSAHYGSIYALQQTSVSLAYALGPMAGGELVDVVGFPWVMRVVGLINIIYSPFLALLKQGFLPPEKESTLNSGSEAKVNYKTNENTIKSTNYRRFFGSDESD</sequence>
<dbReference type="FunFam" id="1.20.1250.20:FF:000401">
    <property type="entry name" value="Vesicular amine transporter"/>
    <property type="match status" value="1"/>
</dbReference>
<feature type="transmembrane region" description="Helical" evidence="6">
    <location>
        <begin position="298"/>
        <end position="316"/>
    </location>
</feature>
<comment type="subcellular location">
    <subcellularLocation>
        <location evidence="1">Membrane</location>
        <topology evidence="1">Multi-pass membrane protein</topology>
    </subcellularLocation>
</comment>
<dbReference type="InterPro" id="IPR011701">
    <property type="entry name" value="MFS"/>
</dbReference>
<dbReference type="CDD" id="cd17384">
    <property type="entry name" value="MFS_SLC18A1_2_VAT1_2"/>
    <property type="match status" value="1"/>
</dbReference>
<feature type="transmembrane region" description="Helical" evidence="6">
    <location>
        <begin position="96"/>
        <end position="116"/>
    </location>
</feature>
<gene>
    <name evidence="8" type="ORF">LSTR_LSTR005582</name>
</gene>
<dbReference type="SUPFAM" id="SSF103473">
    <property type="entry name" value="MFS general substrate transporter"/>
    <property type="match status" value="1"/>
</dbReference>
<dbReference type="InterPro" id="IPR050930">
    <property type="entry name" value="MFS_Vesicular_Transporter"/>
</dbReference>
<evidence type="ECO:0000256" key="1">
    <source>
        <dbReference type="ARBA" id="ARBA00004141"/>
    </source>
</evidence>
<proteinExistence type="predicted"/>
<dbReference type="InterPro" id="IPR036259">
    <property type="entry name" value="MFS_trans_sf"/>
</dbReference>
<feature type="transmembrane region" description="Helical" evidence="6">
    <location>
        <begin position="158"/>
        <end position="176"/>
    </location>
</feature>
<feature type="transmembrane region" description="Helical" evidence="6">
    <location>
        <begin position="322"/>
        <end position="345"/>
    </location>
</feature>
<evidence type="ECO:0000256" key="5">
    <source>
        <dbReference type="ARBA" id="ARBA00023136"/>
    </source>
</evidence>
<protein>
    <recommendedName>
        <fullName evidence="7">Major facilitator superfamily (MFS) profile domain-containing protein</fullName>
    </recommendedName>
</protein>
<dbReference type="SMR" id="A0A482WYG1"/>
<evidence type="ECO:0000313" key="8">
    <source>
        <dbReference type="EMBL" id="RZF38221.1"/>
    </source>
</evidence>
<feature type="transmembrane region" description="Helical" evidence="6">
    <location>
        <begin position="269"/>
        <end position="291"/>
    </location>
</feature>
<dbReference type="InParanoid" id="A0A482WYG1"/>
<dbReference type="OrthoDB" id="5086884at2759"/>
<dbReference type="STRING" id="195883.A0A482WYG1"/>
<keyword evidence="5 6" id="KW-0472">Membrane</keyword>
<evidence type="ECO:0000313" key="9">
    <source>
        <dbReference type="Proteomes" id="UP000291343"/>
    </source>
</evidence>
<dbReference type="InterPro" id="IPR020846">
    <property type="entry name" value="MFS_dom"/>
</dbReference>
<evidence type="ECO:0000259" key="7">
    <source>
        <dbReference type="PROSITE" id="PS50850"/>
    </source>
</evidence>